<dbReference type="GeneID" id="110248882"/>
<dbReference type="OrthoDB" id="9991614at2759"/>
<dbReference type="AlphaFoldDB" id="A0A913YRV6"/>
<protein>
    <recommendedName>
        <fullName evidence="6">CHAT domain-containing protein</fullName>
    </recommendedName>
</protein>
<dbReference type="PANTHER" id="PTHR45954">
    <property type="entry name" value="LD33695P"/>
    <property type="match status" value="1"/>
</dbReference>
<evidence type="ECO:0000259" key="6">
    <source>
        <dbReference type="Pfam" id="PF12770"/>
    </source>
</evidence>
<dbReference type="InterPro" id="IPR019734">
    <property type="entry name" value="TPR_rpt"/>
</dbReference>
<dbReference type="PROSITE" id="PS50293">
    <property type="entry name" value="TPR_REGION"/>
    <property type="match status" value="1"/>
</dbReference>
<keyword evidence="5" id="KW-0175">Coiled coil</keyword>
<dbReference type="RefSeq" id="XP_028517914.1">
    <property type="nucleotide sequence ID" value="XM_028662113.1"/>
</dbReference>
<dbReference type="Gene3D" id="1.25.40.10">
    <property type="entry name" value="Tetratricopeptide repeat domain"/>
    <property type="match status" value="2"/>
</dbReference>
<dbReference type="InterPro" id="IPR011990">
    <property type="entry name" value="TPR-like_helical_dom_sf"/>
</dbReference>
<feature type="domain" description="CHAT" evidence="6">
    <location>
        <begin position="796"/>
        <end position="1058"/>
    </location>
</feature>
<organism evidence="7 8">
    <name type="scientific">Exaiptasia diaphana</name>
    <name type="common">Tropical sea anemone</name>
    <name type="synonym">Aiptasia pulchella</name>
    <dbReference type="NCBI Taxonomy" id="2652724"/>
    <lineage>
        <taxon>Eukaryota</taxon>
        <taxon>Metazoa</taxon>
        <taxon>Cnidaria</taxon>
        <taxon>Anthozoa</taxon>
        <taxon>Hexacorallia</taxon>
        <taxon>Actiniaria</taxon>
        <taxon>Aiptasiidae</taxon>
        <taxon>Exaiptasia</taxon>
    </lineage>
</organism>
<dbReference type="GO" id="GO:0005092">
    <property type="term" value="F:GDP-dissociation inhibitor activity"/>
    <property type="evidence" value="ECO:0007669"/>
    <property type="project" value="TreeGrafter"/>
</dbReference>
<evidence type="ECO:0000313" key="8">
    <source>
        <dbReference type="Proteomes" id="UP000887567"/>
    </source>
</evidence>
<feature type="repeat" description="TPR" evidence="4">
    <location>
        <begin position="355"/>
        <end position="388"/>
    </location>
</feature>
<evidence type="ECO:0000256" key="2">
    <source>
        <dbReference type="ARBA" id="ARBA00022490"/>
    </source>
</evidence>
<dbReference type="Pfam" id="PF13424">
    <property type="entry name" value="TPR_12"/>
    <property type="match status" value="4"/>
</dbReference>
<evidence type="ECO:0000313" key="7">
    <source>
        <dbReference type="EnsemblMetazoa" id="XP_028517914.1"/>
    </source>
</evidence>
<feature type="repeat" description="TPR" evidence="4">
    <location>
        <begin position="515"/>
        <end position="548"/>
    </location>
</feature>
<evidence type="ECO:0000256" key="1">
    <source>
        <dbReference type="ARBA" id="ARBA00004496"/>
    </source>
</evidence>
<dbReference type="EnsemblMetazoa" id="XM_028662113.1">
    <property type="protein sequence ID" value="XP_028517914.1"/>
    <property type="gene ID" value="LOC110248882"/>
</dbReference>
<feature type="repeat" description="TPR" evidence="4">
    <location>
        <begin position="395"/>
        <end position="428"/>
    </location>
</feature>
<dbReference type="GO" id="GO:0001965">
    <property type="term" value="F:G-protein alpha-subunit binding"/>
    <property type="evidence" value="ECO:0007669"/>
    <property type="project" value="TreeGrafter"/>
</dbReference>
<feature type="repeat" description="TPR" evidence="4">
    <location>
        <begin position="435"/>
        <end position="468"/>
    </location>
</feature>
<dbReference type="InterPro" id="IPR024983">
    <property type="entry name" value="CHAT_dom"/>
</dbReference>
<dbReference type="GO" id="GO:0005938">
    <property type="term" value="C:cell cortex"/>
    <property type="evidence" value="ECO:0007669"/>
    <property type="project" value="TreeGrafter"/>
</dbReference>
<evidence type="ECO:0000256" key="5">
    <source>
        <dbReference type="SAM" id="Coils"/>
    </source>
</evidence>
<keyword evidence="3" id="KW-0677">Repeat</keyword>
<dbReference type="KEGG" id="epa:110248882"/>
<dbReference type="Proteomes" id="UP000887567">
    <property type="component" value="Unplaced"/>
</dbReference>
<dbReference type="Pfam" id="PF12770">
    <property type="entry name" value="CHAT"/>
    <property type="match status" value="1"/>
</dbReference>
<feature type="coiled-coil region" evidence="5">
    <location>
        <begin position="29"/>
        <end position="56"/>
    </location>
</feature>
<feature type="repeat" description="TPR" evidence="4">
    <location>
        <begin position="475"/>
        <end position="508"/>
    </location>
</feature>
<comment type="subcellular location">
    <subcellularLocation>
        <location evidence="1">Cytoplasm</location>
    </subcellularLocation>
</comment>
<dbReference type="PROSITE" id="PS50005">
    <property type="entry name" value="TPR"/>
    <property type="match status" value="6"/>
</dbReference>
<dbReference type="InterPro" id="IPR052386">
    <property type="entry name" value="GPSM"/>
</dbReference>
<dbReference type="OMA" id="MANTHTI"/>
<dbReference type="GO" id="GO:0000132">
    <property type="term" value="P:establishment of mitotic spindle orientation"/>
    <property type="evidence" value="ECO:0007669"/>
    <property type="project" value="TreeGrafter"/>
</dbReference>
<keyword evidence="2" id="KW-0963">Cytoplasm</keyword>
<reference evidence="7" key="1">
    <citation type="submission" date="2022-11" db="UniProtKB">
        <authorList>
            <consortium name="EnsemblMetazoa"/>
        </authorList>
    </citation>
    <scope>IDENTIFICATION</scope>
</reference>
<feature type="repeat" description="TPR" evidence="4">
    <location>
        <begin position="315"/>
        <end position="348"/>
    </location>
</feature>
<dbReference type="SMART" id="SM00028">
    <property type="entry name" value="TPR"/>
    <property type="match status" value="8"/>
</dbReference>
<sequence>MLQRFSDILTIVVLRRVDRGLGYQQESSVKDLSKSKEHLEKSIQCYEKVFDDLKDNDQFKVSFVDTFIRAYKFLSQVYIKRRQSEEALLVCEHGRARALKDLLFLKYHTTEKTESKQVVELADVKTICSHRDVSILFYNLHYNKLTYHSWVISSRNPSTFFYDEIDNREALATIMSSLSEDGRKNAEAGSYFQYLVDNCFQQLNVREGKGMKCEDRSMNILEHEDLECAPSTNPSHLSETALKVFQKVDRWDRCIPDEGDDDMEPLDMLFYRLVSPVLDQLIHDELIIIPDDKAIEYHKKSLSIAKEIADRQGEGATYGDLGIAYHSLGEYHKAIEYHEKRLSIVKEIGDRQGEGNAYGNLGAAYESLGDYHKAILYHEKSLSIAKKIGDRQGEGATYGNLGTAYYSLGEYYKAIEYYEKILRIAKEIGDKQREGAAFGSLGIAYYSLGEYYKAIEYHEKSLSIAKEIGDRQGEGVSYGNLGIAYRSLGEYHKAIEYHEKRLSIAKEIGDRRGEGDTYGNLGTTYYSLGEYHKAIEYHKKRLSIAKEIGDRQGEAQTHHNIGVAYEEESSIKDLNKSKEHLQKSIQCYEKLFHDLKDNDQFKVSFVDTFIRAYKMLSQVQIKTGQSEEALLVCEHGRARGLRDLLFLKNHTNATEKTESKALELVDVKTISFHREACILFYNLDANKVTYDCWIISPQSPKDNIKALATTLSSLSEDDKTNMKTGYFQYLVDNSFRQLRLKEGMKCDDRSMNVLENENGESEGVTKSSKPSETALTVFRQVERWCASTDDEDDIEPLEVLSRRLLSPVINQLTHDEVVIIPDGPLFMVPFAALQDPMTGKYLSETKRIRMAPSLTTLKILQESSDEIYAKSGALIIGNPTTGHVRRNGRTVMFTPLPGAEDEAIQISNLLGVQPLIGTQATKETVLRRLQQGLSIIHFAAHGSKENGQIALAPSKPTTYSSPAEEKDCILTMKEVQESGIRAQLVVLSCCYSGRGDIKSEGVVGMTRAFLAAGARAVVASLWAIDDSATEFFMLKFYAHLKNGESASKSLQQAMKDMRE</sequence>
<proteinExistence type="predicted"/>
<accession>A0A913YRV6</accession>
<keyword evidence="4" id="KW-0802">TPR repeat</keyword>
<keyword evidence="8" id="KW-1185">Reference proteome</keyword>
<name>A0A913YRV6_EXADI</name>
<dbReference type="SUPFAM" id="SSF48452">
    <property type="entry name" value="TPR-like"/>
    <property type="match status" value="2"/>
</dbReference>
<evidence type="ECO:0000256" key="4">
    <source>
        <dbReference type="PROSITE-ProRule" id="PRU00339"/>
    </source>
</evidence>
<evidence type="ECO:0000256" key="3">
    <source>
        <dbReference type="ARBA" id="ARBA00022737"/>
    </source>
</evidence>
<feature type="coiled-coil region" evidence="5">
    <location>
        <begin position="571"/>
        <end position="598"/>
    </location>
</feature>
<dbReference type="PANTHER" id="PTHR45954:SF1">
    <property type="entry name" value="LD33695P"/>
    <property type="match status" value="1"/>
</dbReference>